<dbReference type="EMBL" id="LR796595">
    <property type="protein sequence ID" value="CAB4153914.1"/>
    <property type="molecule type" value="Genomic_DNA"/>
</dbReference>
<gene>
    <name evidence="1" type="ORF">UFOVP638_37</name>
</gene>
<reference evidence="1" key="1">
    <citation type="submission" date="2020-04" db="EMBL/GenBank/DDBJ databases">
        <authorList>
            <person name="Chiriac C."/>
            <person name="Salcher M."/>
            <person name="Ghai R."/>
            <person name="Kavagutti S V."/>
        </authorList>
    </citation>
    <scope>NUCLEOTIDE SEQUENCE</scope>
</reference>
<sequence>MEKIIGTEPMVQGERLSHEIKLVLVNGRVTLNGRTWGELTIHERKIFENLIIQKKEAITEILANE</sequence>
<accession>A0A6J5N489</accession>
<proteinExistence type="predicted"/>
<protein>
    <submittedName>
        <fullName evidence="1">Uncharacterized protein</fullName>
    </submittedName>
</protein>
<evidence type="ECO:0000313" key="1">
    <source>
        <dbReference type="EMBL" id="CAB4153914.1"/>
    </source>
</evidence>
<organism evidence="1">
    <name type="scientific">uncultured Caudovirales phage</name>
    <dbReference type="NCBI Taxonomy" id="2100421"/>
    <lineage>
        <taxon>Viruses</taxon>
        <taxon>Duplodnaviria</taxon>
        <taxon>Heunggongvirae</taxon>
        <taxon>Uroviricota</taxon>
        <taxon>Caudoviricetes</taxon>
        <taxon>Peduoviridae</taxon>
        <taxon>Maltschvirus</taxon>
        <taxon>Maltschvirus maltsch</taxon>
    </lineage>
</organism>
<name>A0A6J5N489_9CAUD</name>